<dbReference type="AlphaFoldDB" id="A0A915KR54"/>
<organism evidence="2 3">
    <name type="scientific">Romanomermis culicivorax</name>
    <name type="common">Nematode worm</name>
    <dbReference type="NCBI Taxonomy" id="13658"/>
    <lineage>
        <taxon>Eukaryota</taxon>
        <taxon>Metazoa</taxon>
        <taxon>Ecdysozoa</taxon>
        <taxon>Nematoda</taxon>
        <taxon>Enoplea</taxon>
        <taxon>Dorylaimia</taxon>
        <taxon>Mermithida</taxon>
        <taxon>Mermithoidea</taxon>
        <taxon>Mermithidae</taxon>
        <taxon>Romanomermis</taxon>
    </lineage>
</organism>
<evidence type="ECO:0000313" key="2">
    <source>
        <dbReference type="Proteomes" id="UP000887565"/>
    </source>
</evidence>
<evidence type="ECO:0000256" key="1">
    <source>
        <dbReference type="SAM" id="MobiDB-lite"/>
    </source>
</evidence>
<proteinExistence type="predicted"/>
<dbReference type="Proteomes" id="UP000887565">
    <property type="component" value="Unplaced"/>
</dbReference>
<dbReference type="WBParaSite" id="nRc.2.0.1.t41373-RA">
    <property type="protein sequence ID" value="nRc.2.0.1.t41373-RA"/>
    <property type="gene ID" value="nRc.2.0.1.g41373"/>
</dbReference>
<accession>A0A915KR54</accession>
<name>A0A915KR54_ROMCU</name>
<feature type="region of interest" description="Disordered" evidence="1">
    <location>
        <begin position="42"/>
        <end position="68"/>
    </location>
</feature>
<evidence type="ECO:0000313" key="3">
    <source>
        <dbReference type="WBParaSite" id="nRc.2.0.1.t41373-RA"/>
    </source>
</evidence>
<sequence length="68" mass="8448">MQFWEVIYQKKALDILEVEKNLKKKVGYRENDEESECRRQKECERREKSCKRKQEEEKGTKEHKDSRK</sequence>
<keyword evidence="2" id="KW-1185">Reference proteome</keyword>
<reference evidence="3" key="1">
    <citation type="submission" date="2022-11" db="UniProtKB">
        <authorList>
            <consortium name="WormBaseParasite"/>
        </authorList>
    </citation>
    <scope>IDENTIFICATION</scope>
</reference>
<protein>
    <submittedName>
        <fullName evidence="3">Uncharacterized protein</fullName>
    </submittedName>
</protein>